<dbReference type="Pfam" id="PF00210">
    <property type="entry name" value="Ferritin"/>
    <property type="match status" value="1"/>
</dbReference>
<gene>
    <name evidence="6" type="ORF">A0127_08400</name>
</gene>
<dbReference type="EMBL" id="CP014750">
    <property type="protein sequence ID" value="AMQ19181.1"/>
    <property type="molecule type" value="Genomic_DNA"/>
</dbReference>
<dbReference type="FunFam" id="1.20.1260.10:FF:000001">
    <property type="entry name" value="Non-heme ferritin"/>
    <property type="match status" value="1"/>
</dbReference>
<dbReference type="InterPro" id="IPR041719">
    <property type="entry name" value="Ferritin_prok"/>
</dbReference>
<evidence type="ECO:0000259" key="5">
    <source>
        <dbReference type="PROSITE" id="PS50905"/>
    </source>
</evidence>
<dbReference type="InterPro" id="IPR009040">
    <property type="entry name" value="Ferritin-like_diiron"/>
</dbReference>
<dbReference type="PANTHER" id="PTHR11431:SF127">
    <property type="entry name" value="BACTERIAL NON-HEME FERRITIN"/>
    <property type="match status" value="1"/>
</dbReference>
<dbReference type="Gene3D" id="1.20.1260.10">
    <property type="match status" value="1"/>
</dbReference>
<dbReference type="GO" id="GO:0006826">
    <property type="term" value="P:iron ion transport"/>
    <property type="evidence" value="ECO:0007669"/>
    <property type="project" value="InterPro"/>
</dbReference>
<evidence type="ECO:0000256" key="3">
    <source>
        <dbReference type="ARBA" id="ARBA00023002"/>
    </source>
</evidence>
<dbReference type="AlphaFoldDB" id="A0A142CWM9"/>
<dbReference type="STRING" id="53952.A0127_08400"/>
<keyword evidence="4" id="KW-0408">Iron</keyword>
<evidence type="ECO:0000256" key="1">
    <source>
        <dbReference type="ARBA" id="ARBA00022434"/>
    </source>
</evidence>
<dbReference type="SUPFAM" id="SSF47240">
    <property type="entry name" value="Ferritin-like"/>
    <property type="match status" value="1"/>
</dbReference>
<dbReference type="GO" id="GO:0042802">
    <property type="term" value="F:identical protein binding"/>
    <property type="evidence" value="ECO:0007669"/>
    <property type="project" value="UniProtKB-ARBA"/>
</dbReference>
<feature type="domain" description="Ferritin-like diiron" evidence="5">
    <location>
        <begin position="1"/>
        <end position="145"/>
    </location>
</feature>
<dbReference type="PANTHER" id="PTHR11431">
    <property type="entry name" value="FERRITIN"/>
    <property type="match status" value="1"/>
</dbReference>
<evidence type="ECO:0000256" key="2">
    <source>
        <dbReference type="ARBA" id="ARBA00022723"/>
    </source>
</evidence>
<keyword evidence="3" id="KW-0560">Oxidoreductase</keyword>
<dbReference type="InterPro" id="IPR009078">
    <property type="entry name" value="Ferritin-like_SF"/>
</dbReference>
<dbReference type="GeneID" id="27140563"/>
<name>A0A142CWM9_9EURY</name>
<evidence type="ECO:0000313" key="7">
    <source>
        <dbReference type="Proteomes" id="UP000073604"/>
    </source>
</evidence>
<dbReference type="GO" id="GO:0008199">
    <property type="term" value="F:ferric iron binding"/>
    <property type="evidence" value="ECO:0007669"/>
    <property type="project" value="InterPro"/>
</dbReference>
<sequence>MLSERMLKALNEQLNKELFSAYFYFGIAAYFKDMGFDGFARWMEAQAEEELGHALRIYDYIFDRGGKVELDKIEKPKQTFESPLKAFEAVYLHEVGVTQSIFKLVELAQEEKDHATYQFLQWFVEEQVEEEASTKAIVDKLKIIGDHPQGLFMLDRELGARAPKLRALLTQKSE</sequence>
<proteinExistence type="predicted"/>
<keyword evidence="2" id="KW-0479">Metal-binding</keyword>
<accession>A0A142CWM9</accession>
<keyword evidence="7" id="KW-1185">Reference proteome</keyword>
<dbReference type="GO" id="GO:0004322">
    <property type="term" value="F:ferroxidase activity"/>
    <property type="evidence" value="ECO:0007669"/>
    <property type="project" value="TreeGrafter"/>
</dbReference>
<dbReference type="CDD" id="cd01055">
    <property type="entry name" value="Nonheme_Ferritin"/>
    <property type="match status" value="1"/>
</dbReference>
<reference evidence="7" key="1">
    <citation type="submission" date="2016-03" db="EMBL/GenBank/DDBJ databases">
        <authorList>
            <person name="Oger P.M."/>
        </authorList>
    </citation>
    <scope>NUCLEOTIDE SEQUENCE [LARGE SCALE GENOMIC DNA]</scope>
    <source>
        <strain evidence="7">OG-1</strain>
    </source>
</reference>
<dbReference type="GO" id="GO:0005829">
    <property type="term" value="C:cytosol"/>
    <property type="evidence" value="ECO:0007669"/>
    <property type="project" value="TreeGrafter"/>
</dbReference>
<organism evidence="6 7">
    <name type="scientific">Thermococcus peptonophilus</name>
    <dbReference type="NCBI Taxonomy" id="53952"/>
    <lineage>
        <taxon>Archaea</taxon>
        <taxon>Methanobacteriati</taxon>
        <taxon>Methanobacteriota</taxon>
        <taxon>Thermococci</taxon>
        <taxon>Thermococcales</taxon>
        <taxon>Thermococcaceae</taxon>
        <taxon>Thermococcus</taxon>
    </lineage>
</organism>
<dbReference type="GO" id="GO:0008198">
    <property type="term" value="F:ferrous iron binding"/>
    <property type="evidence" value="ECO:0007669"/>
    <property type="project" value="TreeGrafter"/>
</dbReference>
<dbReference type="PROSITE" id="PS50905">
    <property type="entry name" value="FERRITIN_LIKE"/>
    <property type="match status" value="1"/>
</dbReference>
<dbReference type="RefSeq" id="WP_062390307.1">
    <property type="nucleotide sequence ID" value="NZ_CP014750.1"/>
</dbReference>
<evidence type="ECO:0000313" key="6">
    <source>
        <dbReference type="EMBL" id="AMQ19181.1"/>
    </source>
</evidence>
<dbReference type="KEGG" id="tpep:A0127_08400"/>
<dbReference type="Proteomes" id="UP000073604">
    <property type="component" value="Chromosome"/>
</dbReference>
<dbReference type="OrthoDB" id="4859at2157"/>
<dbReference type="GO" id="GO:0006879">
    <property type="term" value="P:intracellular iron ion homeostasis"/>
    <property type="evidence" value="ECO:0007669"/>
    <property type="project" value="UniProtKB-KW"/>
</dbReference>
<dbReference type="InterPro" id="IPR008331">
    <property type="entry name" value="Ferritin_DPS_dom"/>
</dbReference>
<dbReference type="InterPro" id="IPR012347">
    <property type="entry name" value="Ferritin-like"/>
</dbReference>
<evidence type="ECO:0000256" key="4">
    <source>
        <dbReference type="ARBA" id="ARBA00023004"/>
    </source>
</evidence>
<keyword evidence="1" id="KW-0409">Iron storage</keyword>
<dbReference type="InterPro" id="IPR001519">
    <property type="entry name" value="Ferritin"/>
</dbReference>
<protein>
    <submittedName>
        <fullName evidence="6">Ferritin</fullName>
    </submittedName>
</protein>